<evidence type="ECO:0000313" key="2">
    <source>
        <dbReference type="EMBL" id="ARN79143.1"/>
    </source>
</evidence>
<dbReference type="InterPro" id="IPR010982">
    <property type="entry name" value="Lambda_DNA-bd_dom_sf"/>
</dbReference>
<evidence type="ECO:0000259" key="1">
    <source>
        <dbReference type="PROSITE" id="PS50943"/>
    </source>
</evidence>
<accession>A0A1W6MNF3</accession>
<dbReference type="PROSITE" id="PS50943">
    <property type="entry name" value="HTH_CROC1"/>
    <property type="match status" value="1"/>
</dbReference>
<dbReference type="GO" id="GO:0003677">
    <property type="term" value="F:DNA binding"/>
    <property type="evidence" value="ECO:0007669"/>
    <property type="project" value="InterPro"/>
</dbReference>
<gene>
    <name evidence="2" type="ORF">BST97_14760</name>
</gene>
<dbReference type="RefSeq" id="WP_085767948.1">
    <property type="nucleotide sequence ID" value="NZ_CP019344.1"/>
</dbReference>
<evidence type="ECO:0000313" key="3">
    <source>
        <dbReference type="Proteomes" id="UP000193431"/>
    </source>
</evidence>
<name>A0A1W6MNF3_9FLAO</name>
<dbReference type="InterPro" id="IPR001387">
    <property type="entry name" value="Cro/C1-type_HTH"/>
</dbReference>
<dbReference type="Gene3D" id="1.10.260.40">
    <property type="entry name" value="lambda repressor-like DNA-binding domains"/>
    <property type="match status" value="1"/>
</dbReference>
<dbReference type="STRING" id="331648.BST97_14760"/>
<dbReference type="AlphaFoldDB" id="A0A1W6MNF3"/>
<keyword evidence="3" id="KW-1185">Reference proteome</keyword>
<dbReference type="OrthoDB" id="1098026at2"/>
<dbReference type="EMBL" id="CP019344">
    <property type="protein sequence ID" value="ARN79143.1"/>
    <property type="molecule type" value="Genomic_DNA"/>
</dbReference>
<proteinExistence type="predicted"/>
<reference evidence="2 3" key="1">
    <citation type="submission" date="2016-11" db="EMBL/GenBank/DDBJ databases">
        <title>Trade-off between light-utilization and light-protection in marine flavobacteria.</title>
        <authorList>
            <person name="Kumagai Y."/>
        </authorList>
    </citation>
    <scope>NUCLEOTIDE SEQUENCE [LARGE SCALE GENOMIC DNA]</scope>
    <source>
        <strain evidence="2 3">JCM 13191</strain>
    </source>
</reference>
<dbReference type="SUPFAM" id="SSF47413">
    <property type="entry name" value="lambda repressor-like DNA-binding domains"/>
    <property type="match status" value="1"/>
</dbReference>
<protein>
    <recommendedName>
        <fullName evidence="1">HTH cro/C1-type domain-containing protein</fullName>
    </recommendedName>
</protein>
<feature type="domain" description="HTH cro/C1-type" evidence="1">
    <location>
        <begin position="39"/>
        <end position="63"/>
    </location>
</feature>
<organism evidence="2 3">
    <name type="scientific">Nonlabens spongiae</name>
    <dbReference type="NCBI Taxonomy" id="331648"/>
    <lineage>
        <taxon>Bacteria</taxon>
        <taxon>Pseudomonadati</taxon>
        <taxon>Bacteroidota</taxon>
        <taxon>Flavobacteriia</taxon>
        <taxon>Flavobacteriales</taxon>
        <taxon>Flavobacteriaceae</taxon>
        <taxon>Nonlabens</taxon>
    </lineage>
</organism>
<sequence length="320" mass="36687">MNNILFAKIAQRLPQNQSLNETIANTLNVSYDAAHRRTSGKSKLSLEEAVRLAEAFNLSLDELKNCGQELVAVQKTAMITTAKDLEHYFQQSAESVKKLAQQKDCRLYYSAKDIPIFYLLDGRELTRFKIYVWLKLLANDWDAVHFENFNLPLDTFKAAVKLGEVYRDIPKTEIWGTTTFNSTLKQIHFYFEAGQLNSETALAICGELSELLDQLKSNARADNKDFSIYHNELLLMNNTVFIESANRNAFYVPFTFLSYFLATDELTCRQAQISINKQLSKSVSLNTAGDRVRNQFFDKIKKRILALESLIRAQDTLDFE</sequence>
<dbReference type="CDD" id="cd00093">
    <property type="entry name" value="HTH_XRE"/>
    <property type="match status" value="1"/>
</dbReference>
<dbReference type="Proteomes" id="UP000193431">
    <property type="component" value="Chromosome"/>
</dbReference>